<dbReference type="Pfam" id="PF13514">
    <property type="entry name" value="AAA_27"/>
    <property type="match status" value="1"/>
</dbReference>
<organism evidence="3 4">
    <name type="scientific">Rhizobium soli</name>
    <dbReference type="NCBI Taxonomy" id="424798"/>
    <lineage>
        <taxon>Bacteria</taxon>
        <taxon>Pseudomonadati</taxon>
        <taxon>Pseudomonadota</taxon>
        <taxon>Alphaproteobacteria</taxon>
        <taxon>Hyphomicrobiales</taxon>
        <taxon>Rhizobiaceae</taxon>
        <taxon>Rhizobium/Agrobacterium group</taxon>
        <taxon>Rhizobium</taxon>
    </lineage>
</organism>
<name>A0A7X0JM93_9HYPH</name>
<evidence type="ECO:0000313" key="4">
    <source>
        <dbReference type="Proteomes" id="UP000585437"/>
    </source>
</evidence>
<reference evidence="3 4" key="1">
    <citation type="submission" date="2020-08" db="EMBL/GenBank/DDBJ databases">
        <title>The Agave Microbiome: Exploring the role of microbial communities in plant adaptations to desert environments.</title>
        <authorList>
            <person name="Partida-Martinez L.P."/>
        </authorList>
    </citation>
    <scope>NUCLEOTIDE SEQUENCE [LARGE SCALE GENOMIC DNA]</scope>
    <source>
        <strain evidence="3 4">AS3.12</strain>
    </source>
</reference>
<dbReference type="EMBL" id="JACHBU010000004">
    <property type="protein sequence ID" value="MBB6509317.1"/>
    <property type="molecule type" value="Genomic_DNA"/>
</dbReference>
<dbReference type="PANTHER" id="PTHR41259:SF1">
    <property type="entry name" value="DOUBLE-STRAND BREAK REPAIR RAD50 ATPASE, PUTATIVE-RELATED"/>
    <property type="match status" value="1"/>
</dbReference>
<accession>A0A7X0JM93</accession>
<dbReference type="Proteomes" id="UP000585437">
    <property type="component" value="Unassembled WGS sequence"/>
</dbReference>
<feature type="coiled-coil region" evidence="1">
    <location>
        <begin position="215"/>
        <end position="242"/>
    </location>
</feature>
<protein>
    <submittedName>
        <fullName evidence="3">Uncharacterized protein YhaN</fullName>
    </submittedName>
</protein>
<evidence type="ECO:0000256" key="1">
    <source>
        <dbReference type="SAM" id="Coils"/>
    </source>
</evidence>
<dbReference type="SUPFAM" id="SSF52540">
    <property type="entry name" value="P-loop containing nucleoside triphosphate hydrolases"/>
    <property type="match status" value="1"/>
</dbReference>
<feature type="coiled-coil region" evidence="1">
    <location>
        <begin position="711"/>
        <end position="745"/>
    </location>
</feature>
<keyword evidence="1" id="KW-0175">Coiled coil</keyword>
<evidence type="ECO:0000313" key="3">
    <source>
        <dbReference type="EMBL" id="MBB6509317.1"/>
    </source>
</evidence>
<dbReference type="RefSeq" id="WP_184654916.1">
    <property type="nucleotide sequence ID" value="NZ_JACHBU010000004.1"/>
</dbReference>
<evidence type="ECO:0000259" key="2">
    <source>
        <dbReference type="Pfam" id="PF13514"/>
    </source>
</evidence>
<gene>
    <name evidence="3" type="ORF">F4695_002674</name>
</gene>
<keyword evidence="4" id="KW-1185">Reference proteome</keyword>
<feature type="domain" description="YhaN AAA" evidence="2">
    <location>
        <begin position="1"/>
        <end position="208"/>
    </location>
</feature>
<feature type="coiled-coil region" evidence="1">
    <location>
        <begin position="846"/>
        <end position="891"/>
    </location>
</feature>
<proteinExistence type="predicted"/>
<dbReference type="PANTHER" id="PTHR41259">
    <property type="entry name" value="DOUBLE-STRAND BREAK REPAIR RAD50 ATPASE, PUTATIVE-RELATED"/>
    <property type="match status" value="1"/>
</dbReference>
<dbReference type="Gene3D" id="3.40.50.300">
    <property type="entry name" value="P-loop containing nucleotide triphosphate hydrolases"/>
    <property type="match status" value="2"/>
</dbReference>
<dbReference type="AlphaFoldDB" id="A0A7X0JM93"/>
<comment type="caution">
    <text evidence="3">The sequence shown here is derived from an EMBL/GenBank/DDBJ whole genome shotgun (WGS) entry which is preliminary data.</text>
</comment>
<dbReference type="InterPro" id="IPR027417">
    <property type="entry name" value="P-loop_NTPase"/>
</dbReference>
<sequence length="1147" mass="126845">MRFTRLDILRYGALTDRALAFRPDAQLHVIYGPNEAGKSSALSAISDLLFGFPTAAEYSFLHDATALRVGAEIETRDGSKLGFRRRRGRKNTLLAASEAEEALPEDALAPFLGTLNRDVFQRAFGLDSASLRAGGQSMLKSGGEIGSLLFSAASGLTGLSDLRKSFDAEADTIYAARRSKDRLFYQVLDSHDEARKAERDNELKSGDWKKLLAEQSELEAELATVQTERETTKQTLERLRKLMRLEPVLREIDREQDQLAQYQALGSLPPGFEDALARALDEARRNEDAHRAAETEVSRLGDEIAALHVADALIAAAGSILARHADKGVYLKAREDIARVRGEVEDFDTRLVQLGRRLGLVRTDDLERHQPADADLVRLKSLLDQGSELDRSLKQLHIRLEEEREALRRLDDANPDSRLIDPKPWAEQLTALRPELSDLAGVENLQVRATRAESDLAAAVARLDPPVKDIDALLASPLPDLAALSSHRKLIDDARAVHARITQTLTTVKAEAKTVADQMAALEGQGRIVSRADILEARHLRDAGLAAFGAKPSADKLADVNNAVQNADELADAALTDAERVSRHAQLSLRQHEIEQQLTNARAEARESDIALSDAITEFEDLFRSVPISPLSPERMLEWRRGVEALSHQVEALKDANDALQTARLKEERLKPVLVGLADAIGLAAAALPPAALARALDRRLAEIAERWTESRSLEGKRHSAVDALQRLEERETVLRREVDSWRAAFSNAATMAGLPDEATVEMAAAALDVWRSVPDLLAERENRRRRVRGMQRDMETFDEEIRSLCTKVAPDLISVPADVAAGLLNDRAMDANAAAKHKAAMSADLERATLALERYATREKTLQDELASLATSASRDVADLEQVLEELRQRSRLNGQLLQCRSRFNEHADGDDEAAVRSALVDFDKVTAGLEIEQLESADSRQIDRISTLRTAEADNARRRRELESGIGAERAVFQKHAAETEARDLARRWVVLKLAASLLSSSMETYREQQADPVMQRAGKVFADLTGGRFAKLVQLYDEKDELQLAVERNTGEQVPLSGLSEGTGDQLYLALRLAFLEDYCSRNEPAPLILDDIFQTFDDERTAAGIRTLAAAGDKFQTVLFTHQLSLVETAQRELGERLDLIRI</sequence>
<dbReference type="InterPro" id="IPR038734">
    <property type="entry name" value="YhaN_AAA"/>
</dbReference>